<feature type="compositionally biased region" description="Basic and acidic residues" evidence="2">
    <location>
        <begin position="630"/>
        <end position="651"/>
    </location>
</feature>
<keyword evidence="6" id="KW-1185">Reference proteome</keyword>
<dbReference type="InterPro" id="IPR016047">
    <property type="entry name" value="M23ase_b-sheet_dom"/>
</dbReference>
<feature type="region of interest" description="Disordered" evidence="2">
    <location>
        <begin position="485"/>
        <end position="521"/>
    </location>
</feature>
<feature type="domain" description="M23ase beta-sheet core" evidence="4">
    <location>
        <begin position="1476"/>
        <end position="1570"/>
    </location>
</feature>
<feature type="compositionally biased region" description="Basic and acidic residues" evidence="2">
    <location>
        <begin position="500"/>
        <end position="515"/>
    </location>
</feature>
<keyword evidence="3" id="KW-1133">Transmembrane helix</keyword>
<feature type="transmembrane region" description="Helical" evidence="3">
    <location>
        <begin position="1055"/>
        <end position="1083"/>
    </location>
</feature>
<organism evidence="5 6">
    <name type="scientific">Streptomyces silvensis</name>
    <dbReference type="NCBI Taxonomy" id="1765722"/>
    <lineage>
        <taxon>Bacteria</taxon>
        <taxon>Bacillati</taxon>
        <taxon>Actinomycetota</taxon>
        <taxon>Actinomycetes</taxon>
        <taxon>Kitasatosporales</taxon>
        <taxon>Streptomycetaceae</taxon>
        <taxon>Streptomyces</taxon>
    </lineage>
</organism>
<sequence>MADLDIVGGAAVDVVPIVPNFHNRLKALVLPIADKVGEEAGKKMGEAISKHIVISIPQAITQGGKAGQAAAGRQGDNAGGAFARSMRRKLEVAFKAMPKLDVKLGDTGVDAELARIRAKLETLSNKRIGIDVDAEAAAAEVGHLEEQLRRLGAAHPNVAVRADTAAARAALAEMRAEIAALTADPARIQVETDGTLGAKLRAAVQAAEESLPNINIGADSTEADVEIARLRQRLTALREARIGIDVDAETAIAEINSIRLALRDVSGRRVGVDVDADVTRARQAITNFGILVDRLRGRTPTVDVRVDAAEAESELAAVQALINKVDSDDVVIRVRANTIPATSALLQLGVLLGGVAAIPVFPVAAAGLGAIASMATVAAAGVGSLALAGGLAVKRVASALQAKSSAEQESTRATENGAAAYVRGAQRALQMASAQQSLASAHRNASRQIAQANRAVEDAQRALAETTRQATRQVADAERAVAEAASRAAEQRRQAARNVEQAERSLADAKRAARDAEEDLTQARADAAEQLQALEDRLVSGKLSQRDATLRVQEAELELQKTQSQYDLGKATQLQLDRARLAYDQAVQGAKEQGDSLKELEKDAAAARKAGVDGNDDVRRAAQSVADAQQRVRDETRAVAEAQREAAREQVEAAQRVADAQRSLSDAQQNSARSIADAQRKVRDAVRGVADAQVQAAESITAAERGIESARLSGIDTTAKAATKSDDYRRALAKLSPAQRALFDSIAGPKGLTAAYKEWARSVEPDVLPIFTRAVDGAKNSLPGLSPLVRESARAVTDLQRAASRGMRSPWWEEFKDGIARSAYPAITGFGRAMGNIFKGIAGIIDAFLPKMDTIAAKSDAITGRFARWGTSLKGSPEFERFLDYSDEMGGVLAETLGDVGRAIYEIARALSPLSGPVLGFIGAMASGLADFAETCPIAVQALWALIVANRAWNVVLAATGFVMRQLPIFRIITLVALLVAGLVIAYKKSETFRRIVDGAWAGIRTAAQAAWTHGIKPAFDGIATGARFVGRIGVWLWQNALKPAFDGIAFGAKILAAIIAVALVAPVVIAFNVLAGIGKWLWQDSLGPTFRGIGDAAGWLYDNGIKPAADLIVASFRRIGRIGKALWDTTLAPAFRGIGSAFGWLYDKAIDPVAGWIADAFRFMGRVGKAMYETTLAPAFRGIGEAGKKLYEKAIKPAFSGIASAASWLWKKGLRPAFNLIKEGVRLVGVGFGKAKDAIGEAFGKIKSITKVPVNFVIKWVYTKGIKAVWDKVADFVKLPHLPPAPKLLESGGTVGSTWGVARPMKVNRPTAIVGEGNPRYPEYVIPTDPKYRSRALSLHRAAGTQLLEDGGIIGRIGSGLTDAYDWSVDKAKKGVKGAVNWAKVGADLLANPSKVFTVLTKPILSRISRGLGGSPMGKVVAGIPKKMLIGLKDKIVGAANAMLTDVGGGQWLKPVNVGYGTPFGKAGPMWSSGYHTGLDFPAPTGTFVKSVAMGRVIQTGNGGPYGNHVEISHGGGLTSFYAHLSRILTSVGDSVMRGKLIGRVGSTGNSSGPHLHLEARKSGKPVDPMPYLRSPGGFTAAAVGAAQRYAKSILGSYGWGPGQFGPLKKLWHNESGWRWNATNPSSGAYGIPQALPAGKMAAAGADWRTNYRTQVRWGLGYIKDRPDYGSPAAAWAKWQSRIPHWYDDGGYMPPGLSLVANGTGKPEPVFTGGQWADIRAAKNSGPVDIHADVKVYVGSREITDIVRTEVTAREASTASAVTNGRWV</sequence>
<dbReference type="CDD" id="cd12797">
    <property type="entry name" value="M23_peptidase"/>
    <property type="match status" value="1"/>
</dbReference>
<evidence type="ECO:0000256" key="2">
    <source>
        <dbReference type="SAM" id="MobiDB-lite"/>
    </source>
</evidence>
<reference evidence="5 6" key="1">
    <citation type="submission" date="2015-12" db="EMBL/GenBank/DDBJ databases">
        <title>Draft genome sequence of Streptomyces silvensis ATCC 53525, a producer of novel hormone antagonists.</title>
        <authorList>
            <person name="Johnston C.W."/>
            <person name="Li Y."/>
            <person name="Magarvey N.A."/>
        </authorList>
    </citation>
    <scope>NUCLEOTIDE SEQUENCE [LARGE SCALE GENOMIC DNA]</scope>
    <source>
        <strain evidence="5 6">ATCC 53525</strain>
    </source>
</reference>
<evidence type="ECO:0000313" key="5">
    <source>
        <dbReference type="EMBL" id="KUF18865.1"/>
    </source>
</evidence>
<keyword evidence="1" id="KW-0175">Coiled coil</keyword>
<gene>
    <name evidence="5" type="ORF">AT728_07475</name>
</gene>
<dbReference type="STRING" id="1765722.AT728_07475"/>
<evidence type="ECO:0000256" key="1">
    <source>
        <dbReference type="SAM" id="Coils"/>
    </source>
</evidence>
<feature type="coiled-coil region" evidence="1">
    <location>
        <begin position="134"/>
        <end position="184"/>
    </location>
</feature>
<dbReference type="PANTHER" id="PTHR21666:SF270">
    <property type="entry name" value="MUREIN HYDROLASE ACTIVATOR ENVC"/>
    <property type="match status" value="1"/>
</dbReference>
<feature type="transmembrane region" description="Helical" evidence="3">
    <location>
        <begin position="969"/>
        <end position="987"/>
    </location>
</feature>
<dbReference type="InterPro" id="IPR011055">
    <property type="entry name" value="Dup_hybrid_motif"/>
</dbReference>
<dbReference type="Gene3D" id="2.70.70.10">
    <property type="entry name" value="Glucose Permease (Domain IIA)"/>
    <property type="match status" value="1"/>
</dbReference>
<dbReference type="Proteomes" id="UP000054804">
    <property type="component" value="Unassembled WGS sequence"/>
</dbReference>
<name>A0A0W7X7V6_9ACTN</name>
<keyword evidence="3" id="KW-0472">Membrane</keyword>
<dbReference type="Pfam" id="PF01551">
    <property type="entry name" value="Peptidase_M23"/>
    <property type="match status" value="1"/>
</dbReference>
<dbReference type="EMBL" id="LOCL01000029">
    <property type="protein sequence ID" value="KUF18865.1"/>
    <property type="molecule type" value="Genomic_DNA"/>
</dbReference>
<feature type="region of interest" description="Disordered" evidence="2">
    <location>
        <begin position="1548"/>
        <end position="1567"/>
    </location>
</feature>
<dbReference type="PANTHER" id="PTHR21666">
    <property type="entry name" value="PEPTIDASE-RELATED"/>
    <property type="match status" value="1"/>
</dbReference>
<proteinExistence type="predicted"/>
<accession>A0A0W7X7V6</accession>
<dbReference type="SUPFAM" id="SSF51261">
    <property type="entry name" value="Duplicated hybrid motif"/>
    <property type="match status" value="1"/>
</dbReference>
<evidence type="ECO:0000313" key="6">
    <source>
        <dbReference type="Proteomes" id="UP000054804"/>
    </source>
</evidence>
<evidence type="ECO:0000259" key="4">
    <source>
        <dbReference type="Pfam" id="PF01551"/>
    </source>
</evidence>
<dbReference type="GO" id="GO:0004222">
    <property type="term" value="F:metalloendopeptidase activity"/>
    <property type="evidence" value="ECO:0007669"/>
    <property type="project" value="TreeGrafter"/>
</dbReference>
<protein>
    <recommendedName>
        <fullName evidence="4">M23ase beta-sheet core domain-containing protein</fullName>
    </recommendedName>
</protein>
<dbReference type="InterPro" id="IPR023346">
    <property type="entry name" value="Lysozyme-like_dom_sf"/>
</dbReference>
<comment type="caution">
    <text evidence="5">The sequence shown here is derived from an EMBL/GenBank/DDBJ whole genome shotgun (WGS) entry which is preliminary data.</text>
</comment>
<dbReference type="InterPro" id="IPR050570">
    <property type="entry name" value="Cell_wall_metabolism_enzyme"/>
</dbReference>
<keyword evidence="3" id="KW-0812">Transmembrane</keyword>
<evidence type="ECO:0000256" key="3">
    <source>
        <dbReference type="SAM" id="Phobius"/>
    </source>
</evidence>
<feature type="compositionally biased region" description="Polar residues" evidence="2">
    <location>
        <begin position="662"/>
        <end position="673"/>
    </location>
</feature>
<dbReference type="SUPFAM" id="SSF53955">
    <property type="entry name" value="Lysozyme-like"/>
    <property type="match status" value="1"/>
</dbReference>
<dbReference type="RefSeq" id="WP_058847025.1">
    <property type="nucleotide sequence ID" value="NZ_LOCL01000029.1"/>
</dbReference>
<feature type="region of interest" description="Disordered" evidence="2">
    <location>
        <begin position="622"/>
        <end position="676"/>
    </location>
</feature>